<comment type="function">
    <text evidence="7">Required for pre-mRNA splicing.</text>
</comment>
<feature type="compositionally biased region" description="Basic residues" evidence="8">
    <location>
        <begin position="347"/>
        <end position="356"/>
    </location>
</feature>
<evidence type="ECO:0000256" key="3">
    <source>
        <dbReference type="ARBA" id="ARBA00022664"/>
    </source>
</evidence>
<organism evidence="9 10">
    <name type="scientific">Clytia hemisphaerica</name>
    <dbReference type="NCBI Taxonomy" id="252671"/>
    <lineage>
        <taxon>Eukaryota</taxon>
        <taxon>Metazoa</taxon>
        <taxon>Cnidaria</taxon>
        <taxon>Hydrozoa</taxon>
        <taxon>Hydroidolina</taxon>
        <taxon>Leptothecata</taxon>
        <taxon>Obeliida</taxon>
        <taxon>Clytiidae</taxon>
        <taxon>Clytia</taxon>
    </lineage>
</organism>
<feature type="compositionally biased region" description="Basic and acidic residues" evidence="8">
    <location>
        <begin position="232"/>
        <end position="261"/>
    </location>
</feature>
<evidence type="ECO:0000256" key="7">
    <source>
        <dbReference type="RuleBase" id="RU367025"/>
    </source>
</evidence>
<evidence type="ECO:0000256" key="1">
    <source>
        <dbReference type="ARBA" id="ARBA00004123"/>
    </source>
</evidence>
<dbReference type="GO" id="GO:0000398">
    <property type="term" value="P:mRNA splicing, via spliceosome"/>
    <property type="evidence" value="ECO:0007669"/>
    <property type="project" value="UniProtKB-UniRule"/>
</dbReference>
<evidence type="ECO:0000256" key="6">
    <source>
        <dbReference type="ARBA" id="ARBA00023242"/>
    </source>
</evidence>
<proteinExistence type="inferred from homology"/>
<feature type="compositionally biased region" description="Basic residues" evidence="8">
    <location>
        <begin position="277"/>
        <end position="303"/>
    </location>
</feature>
<protein>
    <recommendedName>
        <fullName evidence="7">Pre-mRNA-splicing factor 38</fullName>
    </recommendedName>
</protein>
<keyword evidence="6 7" id="KW-0539">Nucleus</keyword>
<keyword evidence="4 7" id="KW-0747">Spliceosome</keyword>
<dbReference type="PANTHER" id="PTHR23142">
    <property type="entry name" value="PRE-MRNA-SPLICING FACTOR 38A-RELATED"/>
    <property type="match status" value="1"/>
</dbReference>
<comment type="similarity">
    <text evidence="2 7">Belongs to the PRP38 family.</text>
</comment>
<dbReference type="Proteomes" id="UP000594262">
    <property type="component" value="Unplaced"/>
</dbReference>
<dbReference type="EnsemblMetazoa" id="CLYHEMT022452.1">
    <property type="protein sequence ID" value="CLYHEMP022452.1"/>
    <property type="gene ID" value="CLYHEMG022452"/>
</dbReference>
<reference evidence="9" key="1">
    <citation type="submission" date="2021-01" db="UniProtKB">
        <authorList>
            <consortium name="EnsemblMetazoa"/>
        </authorList>
    </citation>
    <scope>IDENTIFICATION</scope>
</reference>
<keyword evidence="10" id="KW-1185">Reference proteome</keyword>
<evidence type="ECO:0000256" key="8">
    <source>
        <dbReference type="SAM" id="MobiDB-lite"/>
    </source>
</evidence>
<dbReference type="RefSeq" id="XP_066918877.1">
    <property type="nucleotide sequence ID" value="XM_067062776.1"/>
</dbReference>
<evidence type="ECO:0000256" key="4">
    <source>
        <dbReference type="ARBA" id="ARBA00022728"/>
    </source>
</evidence>
<accession>A0A7M5XHL5</accession>
<sequence>MADNDEEEPKKKGNALPLWGNTHSMNINNLIVTNILASPYFKNELFKLKTFHEVIDEIYYKVEHLEPWERGSRKTHGQVGMCGGVRGVGAGGIVSSGFCLLYKLFTLKLTEKQLLQLINHRDSPYIRGLGFMFIRYCQHPNTFWDWYESYLEDDEEVDPKAGGGSQMTIGQMIRSFLLKPDWYGTLFPRIPVPIHKDINARLQEMNLDDERKVYANEGADEEGAEAGYENEDGAKDDAERHSRQDEGSSSKSRDRDRDRRSSSRRRSRSRERESKRSRSRDRKRSHSRDRKRSRSRERSHGRHRDRDRSHSDRDSRKRDGDKDRHSHKKHSRDRSRDRGGRRDEKRRSRSRERSRR</sequence>
<dbReference type="GeneID" id="136806213"/>
<evidence type="ECO:0000313" key="9">
    <source>
        <dbReference type="EnsemblMetazoa" id="CLYHEMP022452.1"/>
    </source>
</evidence>
<keyword evidence="3 7" id="KW-0507">mRNA processing</keyword>
<dbReference type="OrthoDB" id="3881at2759"/>
<dbReference type="RefSeq" id="XP_066918876.1">
    <property type="nucleotide sequence ID" value="XM_067062775.1"/>
</dbReference>
<feature type="compositionally biased region" description="Acidic residues" evidence="8">
    <location>
        <begin position="219"/>
        <end position="231"/>
    </location>
</feature>
<evidence type="ECO:0000313" key="10">
    <source>
        <dbReference type="Proteomes" id="UP000594262"/>
    </source>
</evidence>
<name>A0A7M5XHL5_9CNID</name>
<feature type="region of interest" description="Disordered" evidence="8">
    <location>
        <begin position="219"/>
        <end position="356"/>
    </location>
</feature>
<dbReference type="Pfam" id="PF03371">
    <property type="entry name" value="PRP38"/>
    <property type="match status" value="1"/>
</dbReference>
<feature type="compositionally biased region" description="Basic and acidic residues" evidence="8">
    <location>
        <begin position="334"/>
        <end position="346"/>
    </location>
</feature>
<evidence type="ECO:0000256" key="5">
    <source>
        <dbReference type="ARBA" id="ARBA00023187"/>
    </source>
</evidence>
<evidence type="ECO:0000256" key="2">
    <source>
        <dbReference type="ARBA" id="ARBA00006164"/>
    </source>
</evidence>
<dbReference type="GO" id="GO:0005681">
    <property type="term" value="C:spliceosomal complex"/>
    <property type="evidence" value="ECO:0007669"/>
    <property type="project" value="UniProtKB-KW"/>
</dbReference>
<dbReference type="InterPro" id="IPR005037">
    <property type="entry name" value="PRP38"/>
</dbReference>
<keyword evidence="5 7" id="KW-0508">mRNA splicing</keyword>
<comment type="subcellular location">
    <subcellularLocation>
        <location evidence="1 7">Nucleus</location>
    </subcellularLocation>
</comment>
<feature type="compositionally biased region" description="Basic and acidic residues" evidence="8">
    <location>
        <begin position="304"/>
        <end position="324"/>
    </location>
</feature>
<dbReference type="AlphaFoldDB" id="A0A7M5XHL5"/>